<organism evidence="1 2">
    <name type="scientific">Litomosoides sigmodontis</name>
    <name type="common">Filarial nematode worm</name>
    <dbReference type="NCBI Taxonomy" id="42156"/>
    <lineage>
        <taxon>Eukaryota</taxon>
        <taxon>Metazoa</taxon>
        <taxon>Ecdysozoa</taxon>
        <taxon>Nematoda</taxon>
        <taxon>Chromadorea</taxon>
        <taxon>Rhabditida</taxon>
        <taxon>Spirurina</taxon>
        <taxon>Spiruromorpha</taxon>
        <taxon>Filarioidea</taxon>
        <taxon>Onchocercidae</taxon>
        <taxon>Litomosoides</taxon>
    </lineage>
</organism>
<keyword evidence="2" id="KW-1185">Reference proteome</keyword>
<reference evidence="1 2" key="1">
    <citation type="submission" date="2018-08" db="EMBL/GenBank/DDBJ databases">
        <authorList>
            <person name="Laetsch R D."/>
            <person name="Stevens L."/>
            <person name="Kumar S."/>
            <person name="Blaxter L. M."/>
        </authorList>
    </citation>
    <scope>NUCLEOTIDE SEQUENCE [LARGE SCALE GENOMIC DNA]</scope>
</reference>
<gene>
    <name evidence="1" type="ORF">NLS_LOCUS1451</name>
</gene>
<dbReference type="AlphaFoldDB" id="A0A3P6U4D5"/>
<name>A0A3P6U4D5_LITSI</name>
<protein>
    <submittedName>
        <fullName evidence="1">Uncharacterized protein</fullName>
    </submittedName>
</protein>
<proteinExistence type="predicted"/>
<dbReference type="EMBL" id="UYRX01000051">
    <property type="protein sequence ID" value="VDK71501.1"/>
    <property type="molecule type" value="Genomic_DNA"/>
</dbReference>
<sequence length="89" mass="9897">MASKTHQNTTAPPSGTTGECVVMVVMSRMVSQGIICVTNDVGLGRVFIVAFYMTGLFRRVRSEGGRWLLFRGWMVVLGRFLRFGSHAKK</sequence>
<dbReference type="Proteomes" id="UP000277928">
    <property type="component" value="Unassembled WGS sequence"/>
</dbReference>
<accession>A0A3P6U4D5</accession>
<evidence type="ECO:0000313" key="1">
    <source>
        <dbReference type="EMBL" id="VDK71501.1"/>
    </source>
</evidence>
<evidence type="ECO:0000313" key="2">
    <source>
        <dbReference type="Proteomes" id="UP000277928"/>
    </source>
</evidence>